<dbReference type="Proteomes" id="UP001465976">
    <property type="component" value="Unassembled WGS sequence"/>
</dbReference>
<feature type="domain" description="Peptidase S33 tripeptidyl aminopeptidase-like C-terminal" evidence="2">
    <location>
        <begin position="195"/>
        <end position="296"/>
    </location>
</feature>
<evidence type="ECO:0000313" key="3">
    <source>
        <dbReference type="EMBL" id="KAL0564779.1"/>
    </source>
</evidence>
<dbReference type="EMBL" id="JBAHYK010002587">
    <property type="protein sequence ID" value="KAL0564779.1"/>
    <property type="molecule type" value="Genomic_DNA"/>
</dbReference>
<feature type="region of interest" description="Disordered" evidence="1">
    <location>
        <begin position="300"/>
        <end position="322"/>
    </location>
</feature>
<evidence type="ECO:0000256" key="1">
    <source>
        <dbReference type="SAM" id="MobiDB-lite"/>
    </source>
</evidence>
<dbReference type="SUPFAM" id="SSF53474">
    <property type="entry name" value="alpha/beta-Hydrolases"/>
    <property type="match status" value="1"/>
</dbReference>
<dbReference type="Gene3D" id="3.40.50.1820">
    <property type="entry name" value="alpha/beta hydrolase"/>
    <property type="match status" value="1"/>
</dbReference>
<gene>
    <name evidence="3" type="ORF">V5O48_017258</name>
</gene>
<reference evidence="3 4" key="1">
    <citation type="submission" date="2024-02" db="EMBL/GenBank/DDBJ databases">
        <title>A draft genome for the cacao thread blight pathogen Marasmius crinis-equi.</title>
        <authorList>
            <person name="Cohen S.P."/>
            <person name="Baruah I.K."/>
            <person name="Amoako-Attah I."/>
            <person name="Bukari Y."/>
            <person name="Meinhardt L.W."/>
            <person name="Bailey B.A."/>
        </authorList>
    </citation>
    <scope>NUCLEOTIDE SEQUENCE [LARGE SCALE GENOMIC DNA]</scope>
    <source>
        <strain evidence="3 4">GH-76</strain>
    </source>
</reference>
<evidence type="ECO:0000313" key="4">
    <source>
        <dbReference type="Proteomes" id="UP001465976"/>
    </source>
</evidence>
<evidence type="ECO:0000259" key="2">
    <source>
        <dbReference type="Pfam" id="PF08386"/>
    </source>
</evidence>
<dbReference type="Pfam" id="PF08386">
    <property type="entry name" value="Abhydrolase_4"/>
    <property type="match status" value="1"/>
</dbReference>
<name>A0ABR3EPG0_9AGAR</name>
<sequence>YGSVLGYTFASMFPDKVERLIVDGVVDPTDYYTTKWLTLPKDIPKTLHWFFNSCKEAGPESCAFYEDSMEAMEAKLNDLYASVIKSPVPYRTDRNYGLVDYSLLHQSVLSGLYSPGIYPKLAKALQDLVEGNGTALATVEGDIPPFECDCEGNKYEFAPNLDSLPAFMCNDGEAVPPGLEEAKAHYQESVDFSSFGSIFGSFRISCSGWSPDIPKPQFRGPIAGNTSFPLLFIGNTADPVTPLEAAYNASRGFPGSVVLTQDSPGHASVAAPSACTVQAVREYFVNGTLPKEGTVCPMDGSPFDGAASDSGSGTTKRDGASDDGDIVGTLWDLARVRTRRGYIMSPLHV</sequence>
<feature type="non-terminal residue" evidence="3">
    <location>
        <position position="1"/>
    </location>
</feature>
<dbReference type="InterPro" id="IPR013595">
    <property type="entry name" value="Pept_S33_TAP-like_C"/>
</dbReference>
<protein>
    <recommendedName>
        <fullName evidence="2">Peptidase S33 tripeptidyl aminopeptidase-like C-terminal domain-containing protein</fullName>
    </recommendedName>
</protein>
<dbReference type="InterPro" id="IPR029058">
    <property type="entry name" value="AB_hydrolase_fold"/>
</dbReference>
<organism evidence="3 4">
    <name type="scientific">Marasmius crinis-equi</name>
    <dbReference type="NCBI Taxonomy" id="585013"/>
    <lineage>
        <taxon>Eukaryota</taxon>
        <taxon>Fungi</taxon>
        <taxon>Dikarya</taxon>
        <taxon>Basidiomycota</taxon>
        <taxon>Agaricomycotina</taxon>
        <taxon>Agaricomycetes</taxon>
        <taxon>Agaricomycetidae</taxon>
        <taxon>Agaricales</taxon>
        <taxon>Marasmiineae</taxon>
        <taxon>Marasmiaceae</taxon>
        <taxon>Marasmius</taxon>
    </lineage>
</organism>
<proteinExistence type="predicted"/>
<keyword evidence="4" id="KW-1185">Reference proteome</keyword>
<accession>A0ABR3EPG0</accession>
<comment type="caution">
    <text evidence="3">The sequence shown here is derived from an EMBL/GenBank/DDBJ whole genome shotgun (WGS) entry which is preliminary data.</text>
</comment>